<comment type="caution">
    <text evidence="3">The sequence shown here is derived from an EMBL/GenBank/DDBJ whole genome shotgun (WGS) entry which is preliminary data.</text>
</comment>
<evidence type="ECO:0000259" key="2">
    <source>
        <dbReference type="Pfam" id="PF07859"/>
    </source>
</evidence>
<keyword evidence="4" id="KW-1185">Reference proteome</keyword>
<dbReference type="GO" id="GO:0016787">
    <property type="term" value="F:hydrolase activity"/>
    <property type="evidence" value="ECO:0007669"/>
    <property type="project" value="UniProtKB-KW"/>
</dbReference>
<gene>
    <name evidence="3" type="ORF">ACFFJ3_12625</name>
</gene>
<sequence length="271" mass="30185">MKLLAGSYDNGATVDDEKAILLSFQSQSREIYQKQSHQRDITYGDSSREVLDWFYSTAEHRGTLVFLHGGYWQFCNKEDFAFIAKTPLSLGFDVVLVEYTLAPIATLEDICQQIGVALDVIEQHAQQRGGKPVYLSGHSAGGQLAAYWQHHSCVHAVFAISGIFELEPLLSTYVNQQLKLTTPQIKNLSPARNIPQSLKPLVLFYGTEELPELIGQSVYYHSVLQSKDLPVRCCPVGGANHFSVLQTLFAADGMLCRELLTYGEKSDANNH</sequence>
<protein>
    <submittedName>
        <fullName evidence="3">Alpha/beta hydrolase</fullName>
    </submittedName>
</protein>
<dbReference type="InterPro" id="IPR013094">
    <property type="entry name" value="AB_hydrolase_3"/>
</dbReference>
<keyword evidence="1 3" id="KW-0378">Hydrolase</keyword>
<feature type="domain" description="Alpha/beta hydrolase fold-3" evidence="2">
    <location>
        <begin position="64"/>
        <end position="170"/>
    </location>
</feature>
<accession>A0ABV6EED2</accession>
<name>A0ABV6EED2_9GAMM</name>
<dbReference type="RefSeq" id="WP_380675802.1">
    <property type="nucleotide sequence ID" value="NZ_CP173186.1"/>
</dbReference>
<dbReference type="Gene3D" id="3.40.50.1820">
    <property type="entry name" value="alpha/beta hydrolase"/>
    <property type="match status" value="1"/>
</dbReference>
<evidence type="ECO:0000313" key="4">
    <source>
        <dbReference type="Proteomes" id="UP001589792"/>
    </source>
</evidence>
<dbReference type="SUPFAM" id="SSF53474">
    <property type="entry name" value="alpha/beta-Hydrolases"/>
    <property type="match status" value="1"/>
</dbReference>
<dbReference type="EMBL" id="JBHLXG010000010">
    <property type="protein sequence ID" value="MFC0227341.1"/>
    <property type="molecule type" value="Genomic_DNA"/>
</dbReference>
<dbReference type="PANTHER" id="PTHR48081">
    <property type="entry name" value="AB HYDROLASE SUPERFAMILY PROTEIN C4A8.06C"/>
    <property type="match status" value="1"/>
</dbReference>
<proteinExistence type="predicted"/>
<organism evidence="3 4">
    <name type="scientific">Serratia aquatilis</name>
    <dbReference type="NCBI Taxonomy" id="1737515"/>
    <lineage>
        <taxon>Bacteria</taxon>
        <taxon>Pseudomonadati</taxon>
        <taxon>Pseudomonadota</taxon>
        <taxon>Gammaproteobacteria</taxon>
        <taxon>Enterobacterales</taxon>
        <taxon>Yersiniaceae</taxon>
        <taxon>Serratia</taxon>
    </lineage>
</organism>
<evidence type="ECO:0000256" key="1">
    <source>
        <dbReference type="ARBA" id="ARBA00022801"/>
    </source>
</evidence>
<reference evidence="3 4" key="1">
    <citation type="submission" date="2024-09" db="EMBL/GenBank/DDBJ databases">
        <authorList>
            <person name="Sun Q."/>
            <person name="Mori K."/>
        </authorList>
    </citation>
    <scope>NUCLEOTIDE SEQUENCE [LARGE SCALE GENOMIC DNA]</scope>
    <source>
        <strain evidence="3 4">CCM 8626</strain>
    </source>
</reference>
<dbReference type="InterPro" id="IPR029058">
    <property type="entry name" value="AB_hydrolase_fold"/>
</dbReference>
<dbReference type="PANTHER" id="PTHR48081:SF33">
    <property type="entry name" value="KYNURENINE FORMAMIDASE"/>
    <property type="match status" value="1"/>
</dbReference>
<dbReference type="InterPro" id="IPR050300">
    <property type="entry name" value="GDXG_lipolytic_enzyme"/>
</dbReference>
<evidence type="ECO:0000313" key="3">
    <source>
        <dbReference type="EMBL" id="MFC0227341.1"/>
    </source>
</evidence>
<dbReference type="Proteomes" id="UP001589792">
    <property type="component" value="Unassembled WGS sequence"/>
</dbReference>
<dbReference type="Pfam" id="PF07859">
    <property type="entry name" value="Abhydrolase_3"/>
    <property type="match status" value="1"/>
</dbReference>